<dbReference type="Pfam" id="PF00857">
    <property type="entry name" value="Isochorismatase"/>
    <property type="match status" value="1"/>
</dbReference>
<name>D7WC07_9CORY</name>
<sequence>MNHALVVVDVQNDFCPGGTLGTARGDEVAATIAEHIAAADNYSHIVATQDWHIDPGNHFSEEPDFVDTWPVHCVADSEGAALRASIADVRFDEYFRKGEYEAAYSGFEGASASEGALLADWLKAHDVAGIDVVGIATDHCVRATVLDGLKEGFNVRVLREMCSPVDDARGAAALEEMRSAGAELA</sequence>
<evidence type="ECO:0000256" key="6">
    <source>
        <dbReference type="ARBA" id="ARBA00039017"/>
    </source>
</evidence>
<evidence type="ECO:0000259" key="8">
    <source>
        <dbReference type="Pfam" id="PF00857"/>
    </source>
</evidence>
<dbReference type="eggNOG" id="COG1335">
    <property type="taxonomic scope" value="Bacteria"/>
</dbReference>
<evidence type="ECO:0000256" key="5">
    <source>
        <dbReference type="ARBA" id="ARBA00037900"/>
    </source>
</evidence>
<dbReference type="GO" id="GO:0019363">
    <property type="term" value="P:pyridine nucleotide biosynthetic process"/>
    <property type="evidence" value="ECO:0007669"/>
    <property type="project" value="UniProtKB-KW"/>
</dbReference>
<evidence type="ECO:0000313" key="9">
    <source>
        <dbReference type="EMBL" id="EFK54636.1"/>
    </source>
</evidence>
<dbReference type="InterPro" id="IPR052347">
    <property type="entry name" value="Isochorismatase_Nicotinamidase"/>
</dbReference>
<accession>D7WC07</accession>
<keyword evidence="4 9" id="KW-0378">Hydrolase</keyword>
<dbReference type="EMBL" id="ACLJ02000002">
    <property type="protein sequence ID" value="EFK54636.1"/>
    <property type="molecule type" value="Genomic_DNA"/>
</dbReference>
<evidence type="ECO:0000313" key="10">
    <source>
        <dbReference type="Proteomes" id="UP000004208"/>
    </source>
</evidence>
<evidence type="ECO:0000256" key="3">
    <source>
        <dbReference type="ARBA" id="ARBA00022723"/>
    </source>
</evidence>
<dbReference type="PANTHER" id="PTHR11080:SF2">
    <property type="entry name" value="LD05707P"/>
    <property type="match status" value="1"/>
</dbReference>
<feature type="domain" description="Isochorismatase-like" evidence="8">
    <location>
        <begin position="4"/>
        <end position="184"/>
    </location>
</feature>
<dbReference type="InterPro" id="IPR000868">
    <property type="entry name" value="Isochorismatase-like_dom"/>
</dbReference>
<gene>
    <name evidence="9" type="ORF">HMPREF0291_11016</name>
</gene>
<dbReference type="RefSeq" id="WP_005288969.1">
    <property type="nucleotide sequence ID" value="NZ_CM000961.1"/>
</dbReference>
<comment type="pathway">
    <text evidence="5">Cofactor biosynthesis; nicotinate biosynthesis; nicotinate from nicotinamide: step 1/1.</text>
</comment>
<protein>
    <recommendedName>
        <fullName evidence="6">nicotinamidase</fullName>
        <ecNumber evidence="6">3.5.1.19</ecNumber>
    </recommendedName>
    <alternativeName>
        <fullName evidence="7">Nicotinamide deamidase</fullName>
    </alternativeName>
</protein>
<comment type="caution">
    <text evidence="9">The sequence shown here is derived from an EMBL/GenBank/DDBJ whole genome shotgun (WGS) entry which is preliminary data.</text>
</comment>
<keyword evidence="10" id="KW-1185">Reference proteome</keyword>
<keyword evidence="3" id="KW-0479">Metal-binding</keyword>
<reference evidence="9" key="1">
    <citation type="submission" date="2010-06" db="EMBL/GenBank/DDBJ databases">
        <authorList>
            <person name="Muzny D."/>
            <person name="Qin X."/>
            <person name="Buhay C."/>
            <person name="Dugan-Rocha S."/>
            <person name="Ding Y."/>
            <person name="Chen G."/>
            <person name="Hawes A."/>
            <person name="Holder M."/>
            <person name="Jhangiani S."/>
            <person name="Johnson A."/>
            <person name="Khan Z."/>
            <person name="Li Z."/>
            <person name="Liu W."/>
            <person name="Liu X."/>
            <person name="Perez L."/>
            <person name="Shen H."/>
            <person name="Wang Q."/>
            <person name="Watt J."/>
            <person name="Xi L."/>
            <person name="Xin Y."/>
            <person name="Zhou J."/>
            <person name="Deng J."/>
            <person name="Jiang H."/>
            <person name="Liu Y."/>
            <person name="Qu J."/>
            <person name="Song X.-Z."/>
            <person name="Zhang L."/>
            <person name="Villasana D."/>
            <person name="Johnson A."/>
            <person name="Liu J."/>
            <person name="Liyanage D."/>
            <person name="Lorensuhewa L."/>
            <person name="Robinson T."/>
            <person name="Song A."/>
            <person name="Song B.-B."/>
            <person name="Dinh H."/>
            <person name="Thornton R."/>
            <person name="Coyle M."/>
            <person name="Francisco L."/>
            <person name="Jackson L."/>
            <person name="Javaid M."/>
            <person name="Korchina V."/>
            <person name="Kovar C."/>
            <person name="Mata R."/>
            <person name="Mathew T."/>
            <person name="Ngo R."/>
            <person name="Nguyen L."/>
            <person name="Nguyen N."/>
            <person name="Okwuonu G."/>
            <person name="Ongeri F."/>
            <person name="Pham C."/>
            <person name="Simmons D."/>
            <person name="Wilczek-Boney K."/>
            <person name="Hale W."/>
            <person name="Jakkamsetti A."/>
            <person name="Pham P."/>
            <person name="Ruth R."/>
            <person name="San Lucas F."/>
            <person name="Warren J."/>
            <person name="Zhang J."/>
            <person name="Zhao Z."/>
            <person name="Zhou C."/>
            <person name="Zhu D."/>
            <person name="Lee S."/>
            <person name="Bess C."/>
            <person name="Blankenburg K."/>
            <person name="Forbes L."/>
            <person name="Fu Q."/>
            <person name="Gubbala S."/>
            <person name="Hirani K."/>
            <person name="Jayaseelan J.C."/>
            <person name="Lara F."/>
            <person name="Munidasa M."/>
            <person name="Palculict T."/>
            <person name="Patil S."/>
            <person name="Pu L.-L."/>
            <person name="Saada N."/>
            <person name="Tang L."/>
            <person name="Weissenberger G."/>
            <person name="Zhu Y."/>
            <person name="Hemphill L."/>
            <person name="Shang Y."/>
            <person name="Youmans B."/>
            <person name="Ayvaz T."/>
            <person name="Ross M."/>
            <person name="Santibanez J."/>
            <person name="Aqrawi P."/>
            <person name="Gross S."/>
            <person name="Joshi V."/>
            <person name="Fowler G."/>
            <person name="Nazareth L."/>
            <person name="Reid J."/>
            <person name="Worley K."/>
            <person name="Petrosino J."/>
            <person name="Highlander S."/>
            <person name="Gibbs R."/>
        </authorList>
    </citation>
    <scope>NUCLEOTIDE SEQUENCE [LARGE SCALE GENOMIC DNA]</scope>
    <source>
        <strain evidence="9">ATCC 33030</strain>
    </source>
</reference>
<dbReference type="GO" id="GO:0008936">
    <property type="term" value="F:nicotinamidase activity"/>
    <property type="evidence" value="ECO:0007669"/>
    <property type="project" value="UniProtKB-EC"/>
</dbReference>
<dbReference type="InterPro" id="IPR036380">
    <property type="entry name" value="Isochorismatase-like_sf"/>
</dbReference>
<dbReference type="Proteomes" id="UP000004208">
    <property type="component" value="Unassembled WGS sequence"/>
</dbReference>
<comment type="similarity">
    <text evidence="1">Belongs to the isochorismatase family.</text>
</comment>
<dbReference type="STRING" id="585529.HMPREF0291_11016"/>
<evidence type="ECO:0000256" key="1">
    <source>
        <dbReference type="ARBA" id="ARBA00006336"/>
    </source>
</evidence>
<evidence type="ECO:0000256" key="7">
    <source>
        <dbReference type="ARBA" id="ARBA00043224"/>
    </source>
</evidence>
<dbReference type="SUPFAM" id="SSF52499">
    <property type="entry name" value="Isochorismatase-like hydrolases"/>
    <property type="match status" value="1"/>
</dbReference>
<evidence type="ECO:0000256" key="2">
    <source>
        <dbReference type="ARBA" id="ARBA00022642"/>
    </source>
</evidence>
<dbReference type="AlphaFoldDB" id="D7WC07"/>
<dbReference type="GO" id="GO:0046872">
    <property type="term" value="F:metal ion binding"/>
    <property type="evidence" value="ECO:0007669"/>
    <property type="project" value="UniProtKB-KW"/>
</dbReference>
<dbReference type="OrthoDB" id="9791276at2"/>
<dbReference type="PANTHER" id="PTHR11080">
    <property type="entry name" value="PYRAZINAMIDASE/NICOTINAMIDASE"/>
    <property type="match status" value="1"/>
</dbReference>
<dbReference type="EC" id="3.5.1.19" evidence="6"/>
<organism evidence="9 10">
    <name type="scientific">Corynebacterium genitalium ATCC 33030</name>
    <dbReference type="NCBI Taxonomy" id="585529"/>
    <lineage>
        <taxon>Bacteria</taxon>
        <taxon>Bacillati</taxon>
        <taxon>Actinomycetota</taxon>
        <taxon>Actinomycetes</taxon>
        <taxon>Mycobacteriales</taxon>
        <taxon>Corynebacteriaceae</taxon>
        <taxon>Corynebacterium</taxon>
    </lineage>
</organism>
<dbReference type="HOGENOM" id="CLU_068979_13_2_11"/>
<proteinExistence type="inferred from homology"/>
<keyword evidence="2" id="KW-0662">Pyridine nucleotide biosynthesis</keyword>
<dbReference type="Gene3D" id="3.40.50.850">
    <property type="entry name" value="Isochorismatase-like"/>
    <property type="match status" value="1"/>
</dbReference>
<evidence type="ECO:0000256" key="4">
    <source>
        <dbReference type="ARBA" id="ARBA00022801"/>
    </source>
</evidence>